<dbReference type="InterPro" id="IPR040607">
    <property type="entry name" value="ALP_N"/>
</dbReference>
<dbReference type="SUPFAM" id="SSF53067">
    <property type="entry name" value="Actin-like ATPase domain"/>
    <property type="match status" value="2"/>
</dbReference>
<gene>
    <name evidence="2" type="ORF">PVE_P0373</name>
</gene>
<organism evidence="2 3">
    <name type="scientific">Pseudomonas veronii 1YdBTEX2</name>
    <dbReference type="NCBI Taxonomy" id="1295141"/>
    <lineage>
        <taxon>Bacteria</taxon>
        <taxon>Pseudomonadati</taxon>
        <taxon>Pseudomonadota</taxon>
        <taxon>Gammaproteobacteria</taxon>
        <taxon>Pseudomonadales</taxon>
        <taxon>Pseudomonadaceae</taxon>
        <taxon>Pseudomonas</taxon>
    </lineage>
</organism>
<sequence length="347" mass="37541">MFFIMKSRTVVGLDAGRSAIKVVAYAEGTRFPIMYPTLAVPAVELTDPTTAERAKAETEIVDGKAYFTGDTARLQGNLTSSIGLNDDWTDTPEYLALVKSAFSRLHKAGVPNLDSAYVVIGTPSKLYGTRQERLVEKTRQALPKGVEVKALPQPMGAYCDYVLDKSGMPIKDKLIGSGGRTKSYGVIEGGHFSTDFLLMKEGQYIERGADSCSGMSAAAEQLRRVLAKRNLTASLVECEEAFRTKTLFQFGEEIPIASEVLEAQSHVVQEIISKGNSLFADDARSLNGILIAGGSAEAIHAITSQTWKHSFLMENSRWSVAEGFARYALGQLIRASVGAKQQVAANG</sequence>
<dbReference type="Gene3D" id="3.30.420.40">
    <property type="match status" value="2"/>
</dbReference>
<evidence type="ECO:0000313" key="2">
    <source>
        <dbReference type="EMBL" id="SBW85410.1"/>
    </source>
</evidence>
<name>A0A1D3KAS7_PSEVE</name>
<reference evidence="3" key="1">
    <citation type="submission" date="2016-07" db="EMBL/GenBank/DDBJ databases">
        <authorList>
            <person name="Florea S."/>
            <person name="Webb J.S."/>
            <person name="Jaromczyk J."/>
            <person name="Schardl C.L."/>
        </authorList>
    </citation>
    <scope>NUCLEOTIDE SEQUENCE [LARGE SCALE GENOMIC DNA]</scope>
    <source>
        <strain evidence="3">1YdBTEX2</strain>
        <plasmid evidence="3">Plasmid pve_Plasmid</plasmid>
    </source>
</reference>
<keyword evidence="2" id="KW-0614">Plasmid</keyword>
<protein>
    <recommendedName>
        <fullName evidence="1">Actin-like protein N-terminal domain-containing protein</fullName>
    </recommendedName>
</protein>
<evidence type="ECO:0000313" key="3">
    <source>
        <dbReference type="Proteomes" id="UP000245431"/>
    </source>
</evidence>
<geneLocation type="plasmid" evidence="3">
    <name>pve_Plasmid</name>
</geneLocation>
<dbReference type="InterPro" id="IPR043129">
    <property type="entry name" value="ATPase_NBD"/>
</dbReference>
<dbReference type="EMBL" id="LT599585">
    <property type="protein sequence ID" value="SBW85410.1"/>
    <property type="molecule type" value="Genomic_DNA"/>
</dbReference>
<dbReference type="Proteomes" id="UP000245431">
    <property type="component" value="Plasmid PVE_plasmid"/>
</dbReference>
<accession>A0A1D3KAS7</accession>
<dbReference type="Pfam" id="PF17989">
    <property type="entry name" value="ALP_N"/>
    <property type="match status" value="1"/>
</dbReference>
<feature type="domain" description="Actin-like protein N-terminal" evidence="1">
    <location>
        <begin position="12"/>
        <end position="138"/>
    </location>
</feature>
<evidence type="ECO:0000259" key="1">
    <source>
        <dbReference type="Pfam" id="PF17989"/>
    </source>
</evidence>
<proteinExistence type="predicted"/>
<dbReference type="AlphaFoldDB" id="A0A1D3KAS7"/>